<dbReference type="Proteomes" id="UP000253958">
    <property type="component" value="Chromosome"/>
</dbReference>
<dbReference type="PANTHER" id="PTHR22604:SF105">
    <property type="entry name" value="TRANS-1,2-DIHYDROBENZENE-1,2-DIOL DEHYDROGENASE"/>
    <property type="match status" value="1"/>
</dbReference>
<dbReference type="InterPro" id="IPR036291">
    <property type="entry name" value="NAD(P)-bd_dom_sf"/>
</dbReference>
<evidence type="ECO:0000313" key="5">
    <source>
        <dbReference type="EMBL" id="AXH93395.1"/>
    </source>
</evidence>
<dbReference type="Pfam" id="PF22725">
    <property type="entry name" value="GFO_IDH_MocA_C3"/>
    <property type="match status" value="1"/>
</dbReference>
<evidence type="ECO:0000259" key="4">
    <source>
        <dbReference type="Pfam" id="PF22725"/>
    </source>
</evidence>
<dbReference type="PANTHER" id="PTHR22604">
    <property type="entry name" value="OXIDOREDUCTASES"/>
    <property type="match status" value="1"/>
</dbReference>
<evidence type="ECO:0000256" key="1">
    <source>
        <dbReference type="ARBA" id="ARBA00010928"/>
    </source>
</evidence>
<dbReference type="InterPro" id="IPR055170">
    <property type="entry name" value="GFO_IDH_MocA-like_dom"/>
</dbReference>
<dbReference type="AlphaFoldDB" id="A0A6N3K5G2"/>
<protein>
    <submittedName>
        <fullName evidence="5">Gfo/Idh/MocA family oxidoreductase</fullName>
    </submittedName>
</protein>
<feature type="domain" description="GFO/IDH/MocA-like oxidoreductase" evidence="4">
    <location>
        <begin position="128"/>
        <end position="241"/>
    </location>
</feature>
<evidence type="ECO:0000259" key="3">
    <source>
        <dbReference type="Pfam" id="PF01408"/>
    </source>
</evidence>
<dbReference type="GO" id="GO:0000166">
    <property type="term" value="F:nucleotide binding"/>
    <property type="evidence" value="ECO:0007669"/>
    <property type="project" value="InterPro"/>
</dbReference>
<dbReference type="RefSeq" id="WP_114920769.1">
    <property type="nucleotide sequence ID" value="NZ_CP031263.1"/>
</dbReference>
<keyword evidence="2" id="KW-0560">Oxidoreductase</keyword>
<reference evidence="5 6" key="2">
    <citation type="submission" date="2018-08" db="EMBL/GenBank/DDBJ databases">
        <title>Streptomyces kandeliansis sp. nov., an endophytic bacterium isolated from mangrove plant.</title>
        <authorList>
            <person name="Wang R."/>
        </authorList>
    </citation>
    <scope>NUCLEOTIDE SEQUENCE [LARGE SCALE GENOMIC DNA]</scope>
    <source>
        <strain evidence="6">H14(2018)</strain>
    </source>
</reference>
<evidence type="ECO:0000313" key="6">
    <source>
        <dbReference type="Proteomes" id="UP000253958"/>
    </source>
</evidence>
<accession>A0A6N3K5G2</accession>
<proteinExistence type="inferred from homology"/>
<comment type="similarity">
    <text evidence="1">Belongs to the Gfo/Idh/MocA family.</text>
</comment>
<name>A0A6N3K5G2_9ACTN</name>
<dbReference type="InterPro" id="IPR050984">
    <property type="entry name" value="Gfo/Idh/MocA_domain"/>
</dbReference>
<reference evidence="5 6" key="1">
    <citation type="submission" date="2018-07" db="EMBL/GenBank/DDBJ databases">
        <authorList>
            <person name="Ye Y."/>
        </authorList>
    </citation>
    <scope>NUCLEOTIDE SEQUENCE [LARGE SCALE GENOMIC DNA]</scope>
    <source>
        <strain evidence="6">H14(2018)</strain>
    </source>
</reference>
<gene>
    <name evidence="5" type="ORF">DVH21_27515</name>
</gene>
<dbReference type="SUPFAM" id="SSF51735">
    <property type="entry name" value="NAD(P)-binding Rossmann-fold domains"/>
    <property type="match status" value="1"/>
</dbReference>
<dbReference type="Gene3D" id="3.40.50.720">
    <property type="entry name" value="NAD(P)-binding Rossmann-like Domain"/>
    <property type="match status" value="1"/>
</dbReference>
<organism evidence="5 6">
    <name type="scientific">Micromonospora aurantiaca</name>
    <name type="common">nom. illeg.</name>
    <dbReference type="NCBI Taxonomy" id="47850"/>
    <lineage>
        <taxon>Bacteria</taxon>
        <taxon>Bacillati</taxon>
        <taxon>Actinomycetota</taxon>
        <taxon>Actinomycetes</taxon>
        <taxon>Micromonosporales</taxon>
        <taxon>Micromonosporaceae</taxon>
        <taxon>Micromonospora</taxon>
    </lineage>
</organism>
<feature type="domain" description="Gfo/Idh/MocA-like oxidoreductase N-terminal" evidence="3">
    <location>
        <begin position="2"/>
        <end position="117"/>
    </location>
</feature>
<dbReference type="EMBL" id="CP031263">
    <property type="protein sequence ID" value="AXH93395.1"/>
    <property type="molecule type" value="Genomic_DNA"/>
</dbReference>
<sequence length="328" mass="35301">MGVLGCADIAIRRLMPTIAGLDGVEVVAVASRSRSKAEQVAGQFGCAAVTGYRDLLKRDDVEAVYIPLPPRLHYEWVAEALQAGKHVLAEKPLCTTHVETVELMAVARERGRVLAENFMFLHHSQHDAVRAMVAANAIGRLQVFSSSFGVPPLDPAGFRYQPALGGGALLDVGVYPLRAAQLFLPELEVLAATLRYDETTGVDVAGSALLAAPDGVAVQLAFGFDHSYRCEYALWGSTGRIAVDRAFTPPDQLKPPVRVERQDQATELAMPADPQVRNAVRAFVQAVRSGVDGPIEERATLRQAQLVEAVRDMARVTGSPARMLRAAG</sequence>
<dbReference type="Gene3D" id="3.30.360.10">
    <property type="entry name" value="Dihydrodipicolinate Reductase, domain 2"/>
    <property type="match status" value="1"/>
</dbReference>
<dbReference type="InterPro" id="IPR000683">
    <property type="entry name" value="Gfo/Idh/MocA-like_OxRdtase_N"/>
</dbReference>
<dbReference type="GO" id="GO:0016491">
    <property type="term" value="F:oxidoreductase activity"/>
    <property type="evidence" value="ECO:0007669"/>
    <property type="project" value="UniProtKB-KW"/>
</dbReference>
<dbReference type="SUPFAM" id="SSF55347">
    <property type="entry name" value="Glyceraldehyde-3-phosphate dehydrogenase-like, C-terminal domain"/>
    <property type="match status" value="1"/>
</dbReference>
<evidence type="ECO:0000256" key="2">
    <source>
        <dbReference type="ARBA" id="ARBA00023002"/>
    </source>
</evidence>
<dbReference type="Pfam" id="PF01408">
    <property type="entry name" value="GFO_IDH_MocA"/>
    <property type="match status" value="1"/>
</dbReference>